<comment type="caution">
    <text evidence="5">The sequence shown here is derived from an EMBL/GenBank/DDBJ whole genome shotgun (WGS) entry which is preliminary data.</text>
</comment>
<dbReference type="RefSeq" id="WP_205292144.1">
    <property type="nucleotide sequence ID" value="NZ_CP074406.1"/>
</dbReference>
<dbReference type="InterPro" id="IPR025110">
    <property type="entry name" value="AMP-bd_C"/>
</dbReference>
<dbReference type="GO" id="GO:0016877">
    <property type="term" value="F:ligase activity, forming carbon-sulfur bonds"/>
    <property type="evidence" value="ECO:0007669"/>
    <property type="project" value="UniProtKB-ARBA"/>
</dbReference>
<accession>A0A939BWA6</accession>
<dbReference type="PANTHER" id="PTHR43767">
    <property type="entry name" value="LONG-CHAIN-FATTY-ACID--COA LIGASE"/>
    <property type="match status" value="1"/>
</dbReference>
<sequence>MHAGDFPLTLTHVLRRMRTVHGGSEVVTQVDDDGRTVRTTYADLGARIDSLAAGLRSLGVDQGDRVATLAWNSQEHLEAYYAVPCLGAVLHTVNLRQSPEQVAYTINHAGDRVLIVDDSLVAGIAAVLPELRTVEHVVVIGARDIGDTDGTDGTGDIGGVPQVIRYDELLAAHQGATVEWPELDERLDAALCYTSGTTGNPKGVAYTHRTLMLHTLVMGAHDTFRVSEQDRLLSVVPMFHAMGWNMPYIAGMLGADLILPKSYLQPAHLVRLIEDEKITGSSGVPTIWMDVLRHADEHHSDLSTLSNVLVGGTQVPPTLMRAFDEHYGVSIVQGWGMTEILPGATVAHDPPRPSGQDRWTRRAMAGRISPLYEVRITDEAGDVLPSDGIAVGEIEIRGPIVATEYYRNPEATEATFHDGWLRTGDVGTADQRGWLRITDRAKDVIKSGGEWISSADLESGLLAHPAVLEAAVIAVPDPRWSERPLACVVTTTDVAPEELNEFLADRFEKWWLPDSYVFLDALPRTGTGKFDKKVLRSRLAHGETDT</sequence>
<dbReference type="Pfam" id="PF00501">
    <property type="entry name" value="AMP-binding"/>
    <property type="match status" value="1"/>
</dbReference>
<dbReference type="NCBIfam" id="NF004837">
    <property type="entry name" value="PRK06187.1"/>
    <property type="match status" value="1"/>
</dbReference>
<dbReference type="EMBL" id="JAERTX010000011">
    <property type="protein sequence ID" value="MBM9460826.1"/>
    <property type="molecule type" value="Genomic_DNA"/>
</dbReference>
<protein>
    <submittedName>
        <fullName evidence="5">Long-chain fatty acid--CoA ligase</fullName>
    </submittedName>
</protein>
<evidence type="ECO:0000259" key="4">
    <source>
        <dbReference type="Pfam" id="PF13193"/>
    </source>
</evidence>
<feature type="domain" description="AMP-binding enzyme C-terminal" evidence="4">
    <location>
        <begin position="457"/>
        <end position="529"/>
    </location>
</feature>
<evidence type="ECO:0000259" key="3">
    <source>
        <dbReference type="Pfam" id="PF00501"/>
    </source>
</evidence>
<dbReference type="InterPro" id="IPR050237">
    <property type="entry name" value="ATP-dep_AMP-bd_enzyme"/>
</dbReference>
<gene>
    <name evidence="5" type="ORF">JK386_13025</name>
</gene>
<evidence type="ECO:0000313" key="6">
    <source>
        <dbReference type="Proteomes" id="UP000663791"/>
    </source>
</evidence>
<dbReference type="Gene3D" id="3.40.50.12780">
    <property type="entry name" value="N-terminal domain of ligase-like"/>
    <property type="match status" value="1"/>
</dbReference>
<evidence type="ECO:0000256" key="1">
    <source>
        <dbReference type="ARBA" id="ARBA00006432"/>
    </source>
</evidence>
<feature type="domain" description="AMP-dependent synthetase/ligase" evidence="3">
    <location>
        <begin position="29"/>
        <end position="406"/>
    </location>
</feature>
<name>A0A939BWA6_9ACTN</name>
<evidence type="ECO:0000313" key="5">
    <source>
        <dbReference type="EMBL" id="MBM9460826.1"/>
    </source>
</evidence>
<dbReference type="Pfam" id="PF13193">
    <property type="entry name" value="AMP-binding_C"/>
    <property type="match status" value="1"/>
</dbReference>
<dbReference type="InterPro" id="IPR042099">
    <property type="entry name" value="ANL_N_sf"/>
</dbReference>
<dbReference type="SUPFAM" id="SSF56801">
    <property type="entry name" value="Acetyl-CoA synthetase-like"/>
    <property type="match status" value="1"/>
</dbReference>
<dbReference type="InterPro" id="IPR045851">
    <property type="entry name" value="AMP-bd_C_sf"/>
</dbReference>
<dbReference type="InterPro" id="IPR000873">
    <property type="entry name" value="AMP-dep_synth/lig_dom"/>
</dbReference>
<organism evidence="5 6">
    <name type="scientific">Nocardioides faecalis</name>
    <dbReference type="NCBI Taxonomy" id="2803858"/>
    <lineage>
        <taxon>Bacteria</taxon>
        <taxon>Bacillati</taxon>
        <taxon>Actinomycetota</taxon>
        <taxon>Actinomycetes</taxon>
        <taxon>Propionibacteriales</taxon>
        <taxon>Nocardioidaceae</taxon>
        <taxon>Nocardioides</taxon>
    </lineage>
</organism>
<reference evidence="5" key="1">
    <citation type="submission" date="2021-01" db="EMBL/GenBank/DDBJ databases">
        <title>Novel species in genus Nocardioides.</title>
        <authorList>
            <person name="Zhang G."/>
        </authorList>
    </citation>
    <scope>NUCLEOTIDE SEQUENCE</scope>
    <source>
        <strain evidence="5">Zg-536</strain>
    </source>
</reference>
<dbReference type="Proteomes" id="UP000663791">
    <property type="component" value="Unassembled WGS sequence"/>
</dbReference>
<dbReference type="PANTHER" id="PTHR43767:SF11">
    <property type="entry name" value="MEDIUM-CHAIN-FATTY-ACID--COA LIGASE"/>
    <property type="match status" value="1"/>
</dbReference>
<keyword evidence="6" id="KW-1185">Reference proteome</keyword>
<dbReference type="FunFam" id="3.30.300.30:FF:000008">
    <property type="entry name" value="2,3-dihydroxybenzoate-AMP ligase"/>
    <property type="match status" value="1"/>
</dbReference>
<dbReference type="CDD" id="cd12119">
    <property type="entry name" value="ttLC_FACS_AlkK_like"/>
    <property type="match status" value="1"/>
</dbReference>
<comment type="similarity">
    <text evidence="1">Belongs to the ATP-dependent AMP-binding enzyme family.</text>
</comment>
<proteinExistence type="inferred from homology"/>
<keyword evidence="2 5" id="KW-0436">Ligase</keyword>
<dbReference type="AlphaFoldDB" id="A0A939BWA6"/>
<dbReference type="Gene3D" id="3.30.300.30">
    <property type="match status" value="1"/>
</dbReference>
<evidence type="ECO:0000256" key="2">
    <source>
        <dbReference type="ARBA" id="ARBA00022598"/>
    </source>
</evidence>
<dbReference type="InterPro" id="IPR020845">
    <property type="entry name" value="AMP-binding_CS"/>
</dbReference>
<dbReference type="PROSITE" id="PS00455">
    <property type="entry name" value="AMP_BINDING"/>
    <property type="match status" value="1"/>
</dbReference>